<dbReference type="InterPro" id="IPR035906">
    <property type="entry name" value="MetI-like_sf"/>
</dbReference>
<evidence type="ECO:0000256" key="5">
    <source>
        <dbReference type="ARBA" id="ARBA00023136"/>
    </source>
</evidence>
<dbReference type="PROSITE" id="PS50928">
    <property type="entry name" value="ABC_TM1"/>
    <property type="match status" value="1"/>
</dbReference>
<dbReference type="PANTHER" id="PTHR30177">
    <property type="entry name" value="GLYCINE BETAINE/L-PROLINE TRANSPORT SYSTEM PERMEASE PROTEIN PROW"/>
    <property type="match status" value="1"/>
</dbReference>
<comment type="caution">
    <text evidence="8">The sequence shown here is derived from an EMBL/GenBank/DDBJ whole genome shotgun (WGS) entry which is preliminary data.</text>
</comment>
<reference evidence="9" key="1">
    <citation type="journal article" date="2019" name="Int. J. Syst. Evol. Microbiol.">
        <title>The Global Catalogue of Microorganisms (GCM) 10K type strain sequencing project: providing services to taxonomists for standard genome sequencing and annotation.</title>
        <authorList>
            <consortium name="The Broad Institute Genomics Platform"/>
            <consortium name="The Broad Institute Genome Sequencing Center for Infectious Disease"/>
            <person name="Wu L."/>
            <person name="Ma J."/>
        </authorList>
    </citation>
    <scope>NUCLEOTIDE SEQUENCE [LARGE SCALE GENOMIC DNA]</scope>
    <source>
        <strain evidence="9">CGMCC 1.12471</strain>
    </source>
</reference>
<evidence type="ECO:0000256" key="4">
    <source>
        <dbReference type="ARBA" id="ARBA00022989"/>
    </source>
</evidence>
<dbReference type="Gene3D" id="1.10.3720.10">
    <property type="entry name" value="MetI-like"/>
    <property type="match status" value="1"/>
</dbReference>
<keyword evidence="9" id="KW-1185">Reference proteome</keyword>
<dbReference type="SUPFAM" id="SSF161098">
    <property type="entry name" value="MetI-like"/>
    <property type="match status" value="1"/>
</dbReference>
<proteinExistence type="inferred from homology"/>
<evidence type="ECO:0000256" key="2">
    <source>
        <dbReference type="ARBA" id="ARBA00022448"/>
    </source>
</evidence>
<dbReference type="CDD" id="cd06261">
    <property type="entry name" value="TM_PBP2"/>
    <property type="match status" value="1"/>
</dbReference>
<comment type="similarity">
    <text evidence="6">Belongs to the binding-protein-dependent transport system permease family.</text>
</comment>
<feature type="transmembrane region" description="Helical" evidence="6">
    <location>
        <begin position="48"/>
        <end position="71"/>
    </location>
</feature>
<keyword evidence="2 6" id="KW-0813">Transport</keyword>
<feature type="domain" description="ABC transmembrane type-1" evidence="7">
    <location>
        <begin position="15"/>
        <end position="196"/>
    </location>
</feature>
<sequence>MDWVLSHLDDLASYTAAHVAQCVPAIVIGFVVSVPLGYLASRSRVARAVLLTGGNILYTIPGLALVILVPVTLGLPLLDSRNVVFALLIYAVALMVRSATDAFSSVSPEVRQSAVAQGYSPAQRFWRVELPLAGPVLLAGVRVVSVSTISLATIGALIGIQNLGTLFTDAQSRAFLLEAFVGIVLVLLLAAVFDVVLTLLGRLLMPWQAATSTRRRRRAVRAAATEGRAA</sequence>
<keyword evidence="5 6" id="KW-0472">Membrane</keyword>
<name>A0ABW4LG25_9MICO</name>
<evidence type="ECO:0000256" key="6">
    <source>
        <dbReference type="RuleBase" id="RU363032"/>
    </source>
</evidence>
<evidence type="ECO:0000256" key="1">
    <source>
        <dbReference type="ARBA" id="ARBA00004141"/>
    </source>
</evidence>
<evidence type="ECO:0000256" key="3">
    <source>
        <dbReference type="ARBA" id="ARBA00022692"/>
    </source>
</evidence>
<dbReference type="InterPro" id="IPR000515">
    <property type="entry name" value="MetI-like"/>
</dbReference>
<dbReference type="Pfam" id="PF00528">
    <property type="entry name" value="BPD_transp_1"/>
    <property type="match status" value="1"/>
</dbReference>
<protein>
    <submittedName>
        <fullName evidence="8">ABC transporter permease</fullName>
    </submittedName>
</protein>
<feature type="transmembrane region" description="Helical" evidence="6">
    <location>
        <begin position="180"/>
        <end position="205"/>
    </location>
</feature>
<dbReference type="InterPro" id="IPR051204">
    <property type="entry name" value="ABC_transp_perm/SBD"/>
</dbReference>
<feature type="transmembrane region" description="Helical" evidence="6">
    <location>
        <begin position="12"/>
        <end position="36"/>
    </location>
</feature>
<keyword evidence="4 6" id="KW-1133">Transmembrane helix</keyword>
<evidence type="ECO:0000313" key="8">
    <source>
        <dbReference type="EMBL" id="MFD1722198.1"/>
    </source>
</evidence>
<gene>
    <name evidence="8" type="ORF">ACFSBI_11615</name>
</gene>
<feature type="transmembrane region" description="Helical" evidence="6">
    <location>
        <begin position="136"/>
        <end position="160"/>
    </location>
</feature>
<accession>A0ABW4LG25</accession>
<evidence type="ECO:0000313" key="9">
    <source>
        <dbReference type="Proteomes" id="UP001597347"/>
    </source>
</evidence>
<dbReference type="Proteomes" id="UP001597347">
    <property type="component" value="Unassembled WGS sequence"/>
</dbReference>
<dbReference type="PANTHER" id="PTHR30177:SF4">
    <property type="entry name" value="OSMOPROTECTANT IMPORT PERMEASE PROTEIN OSMW"/>
    <property type="match status" value="1"/>
</dbReference>
<organism evidence="8 9">
    <name type="scientific">Amnibacterium endophyticum</name>
    <dbReference type="NCBI Taxonomy" id="2109337"/>
    <lineage>
        <taxon>Bacteria</taxon>
        <taxon>Bacillati</taxon>
        <taxon>Actinomycetota</taxon>
        <taxon>Actinomycetes</taxon>
        <taxon>Micrococcales</taxon>
        <taxon>Microbacteriaceae</taxon>
        <taxon>Amnibacterium</taxon>
    </lineage>
</organism>
<dbReference type="RefSeq" id="WP_377935086.1">
    <property type="nucleotide sequence ID" value="NZ_JBHUEA010000017.1"/>
</dbReference>
<dbReference type="EMBL" id="JBHUEA010000017">
    <property type="protein sequence ID" value="MFD1722198.1"/>
    <property type="molecule type" value="Genomic_DNA"/>
</dbReference>
<keyword evidence="3 6" id="KW-0812">Transmembrane</keyword>
<comment type="subcellular location">
    <subcellularLocation>
        <location evidence="6">Cell membrane</location>
        <topology evidence="6">Multi-pass membrane protein</topology>
    </subcellularLocation>
    <subcellularLocation>
        <location evidence="1">Membrane</location>
        <topology evidence="1">Multi-pass membrane protein</topology>
    </subcellularLocation>
</comment>
<evidence type="ECO:0000259" key="7">
    <source>
        <dbReference type="PROSITE" id="PS50928"/>
    </source>
</evidence>